<protein>
    <submittedName>
        <fullName evidence="2">SET domain-containing protein</fullName>
    </submittedName>
</protein>
<organism evidence="2 3">
    <name type="scientific">Thalassomonas actiniarum</name>
    <dbReference type="NCBI Taxonomy" id="485447"/>
    <lineage>
        <taxon>Bacteria</taxon>
        <taxon>Pseudomonadati</taxon>
        <taxon>Pseudomonadota</taxon>
        <taxon>Gammaproteobacteria</taxon>
        <taxon>Alteromonadales</taxon>
        <taxon>Colwelliaceae</taxon>
        <taxon>Thalassomonas</taxon>
    </lineage>
</organism>
<dbReference type="InterPro" id="IPR050600">
    <property type="entry name" value="SETD3_SETD6_MTase"/>
</dbReference>
<dbReference type="Gene3D" id="3.90.1410.10">
    <property type="entry name" value="set domain protein methyltransferase, domain 1"/>
    <property type="match status" value="1"/>
</dbReference>
<dbReference type="GO" id="GO:0016279">
    <property type="term" value="F:protein-lysine N-methyltransferase activity"/>
    <property type="evidence" value="ECO:0007669"/>
    <property type="project" value="TreeGrafter"/>
</dbReference>
<gene>
    <name evidence="2" type="ORF">SG35_031075</name>
</gene>
<dbReference type="CDD" id="cd10527">
    <property type="entry name" value="SET_LSMT"/>
    <property type="match status" value="1"/>
</dbReference>
<feature type="domain" description="SET" evidence="1">
    <location>
        <begin position="5"/>
        <end position="240"/>
    </location>
</feature>
<keyword evidence="3" id="KW-1185">Reference proteome</keyword>
<name>A0AAE9YVU4_9GAMM</name>
<dbReference type="InterPro" id="IPR046341">
    <property type="entry name" value="SET_dom_sf"/>
</dbReference>
<dbReference type="AlphaFoldDB" id="A0AAE9YVU4"/>
<proteinExistence type="predicted"/>
<dbReference type="InterPro" id="IPR001214">
    <property type="entry name" value="SET_dom"/>
</dbReference>
<evidence type="ECO:0000313" key="3">
    <source>
        <dbReference type="Proteomes" id="UP000032568"/>
    </source>
</evidence>
<dbReference type="EMBL" id="CP059736">
    <property type="protein sequence ID" value="WDE02201.1"/>
    <property type="molecule type" value="Genomic_DNA"/>
</dbReference>
<dbReference type="KEGG" id="tact:SG35_031075"/>
<dbReference type="PROSITE" id="PS50280">
    <property type="entry name" value="SET"/>
    <property type="match status" value="1"/>
</dbReference>
<dbReference type="RefSeq" id="WP_084692481.1">
    <property type="nucleotide sequence ID" value="NZ_CP059736.1"/>
</dbReference>
<dbReference type="PANTHER" id="PTHR13271">
    <property type="entry name" value="UNCHARACTERIZED PUTATIVE METHYLTRANSFERASE"/>
    <property type="match status" value="1"/>
</dbReference>
<reference evidence="2 3" key="2">
    <citation type="journal article" date="2022" name="Mar. Drugs">
        <title>Bioassay-Guided Fractionation Leads to the Detection of Cholic Acid Generated by the Rare Thalassomonas sp.</title>
        <authorList>
            <person name="Pheiffer F."/>
            <person name="Schneider Y.K."/>
            <person name="Hansen E.H."/>
            <person name="Andersen J.H."/>
            <person name="Isaksson J."/>
            <person name="Busche T."/>
            <person name="R C."/>
            <person name="Kalinowski J."/>
            <person name="Zyl L.V."/>
            <person name="Trindade M."/>
        </authorList>
    </citation>
    <scope>NUCLEOTIDE SEQUENCE [LARGE SCALE GENOMIC DNA]</scope>
    <source>
        <strain evidence="2 3">A5K-106</strain>
    </source>
</reference>
<dbReference type="Proteomes" id="UP000032568">
    <property type="component" value="Chromosome pTact"/>
</dbReference>
<evidence type="ECO:0000313" key="2">
    <source>
        <dbReference type="EMBL" id="WDE02201.1"/>
    </source>
</evidence>
<sequence length="398" mass="44947">MNSLPPMQVTDSFPGFDKLFQWATGRGADIAHVCVAENKLGMKGIFANKDFEPGEQIILIPEPCILTSNIARASAIGQAISEANPTDQSDHAYLAMFMLADQASHISRWHHYYNNLPREFTEHPLFYDEEQLARLKGSRALEMIYRRRFSLQQSYQSMVDALGDSFRFTLPDYQITRTAINTRCFGVNFDDSEQAAMIPVIDMINHGDDDSTERGCDGNGYGVWAKKPIAKGDEITHSYGQKCQQRYFANYGFLRESTIDDECQVTIQLDSRCPSLSAKMAQLDISQPVMELALGNDLMETLEQAMPVLRIAASEAGLQDEVELTGEQIRARDMAALSLLKTALEKKLACYQSKNQPHSRFAATDTPMITAFLQREQQLLRDYLEFCLRDEFKLEDLG</sequence>
<dbReference type="SUPFAM" id="SSF82199">
    <property type="entry name" value="SET domain"/>
    <property type="match status" value="1"/>
</dbReference>
<evidence type="ECO:0000259" key="1">
    <source>
        <dbReference type="PROSITE" id="PS50280"/>
    </source>
</evidence>
<dbReference type="Pfam" id="PF00856">
    <property type="entry name" value="SET"/>
    <property type="match status" value="1"/>
</dbReference>
<accession>A0AAE9YVU4</accession>
<reference evidence="2 3" key="1">
    <citation type="journal article" date="2015" name="Genome Announc.">
        <title>Draft Genome Sequences of Marine Isolates of Thalassomonas viridans and Thalassomonas actiniarum.</title>
        <authorList>
            <person name="Olonade I."/>
            <person name="van Zyl L.J."/>
            <person name="Trindade M."/>
        </authorList>
    </citation>
    <scope>NUCLEOTIDE SEQUENCE [LARGE SCALE GENOMIC DNA]</scope>
    <source>
        <strain evidence="2 3">A5K-106</strain>
    </source>
</reference>